<accession>A0A645HFE4</accession>
<organism evidence="1">
    <name type="scientific">bioreactor metagenome</name>
    <dbReference type="NCBI Taxonomy" id="1076179"/>
    <lineage>
        <taxon>unclassified sequences</taxon>
        <taxon>metagenomes</taxon>
        <taxon>ecological metagenomes</taxon>
    </lineage>
</organism>
<dbReference type="AlphaFoldDB" id="A0A645HFE4"/>
<protein>
    <submittedName>
        <fullName evidence="1">Uncharacterized protein</fullName>
    </submittedName>
</protein>
<evidence type="ECO:0000313" key="1">
    <source>
        <dbReference type="EMBL" id="MPN37460.1"/>
    </source>
</evidence>
<proteinExistence type="predicted"/>
<comment type="caution">
    <text evidence="1">The sequence shown here is derived from an EMBL/GenBank/DDBJ whole genome shotgun (WGS) entry which is preliminary data.</text>
</comment>
<dbReference type="EMBL" id="VSSQ01092125">
    <property type="protein sequence ID" value="MPN37460.1"/>
    <property type="molecule type" value="Genomic_DNA"/>
</dbReference>
<name>A0A645HFE4_9ZZZZ</name>
<gene>
    <name evidence="1" type="ORF">SDC9_184979</name>
</gene>
<reference evidence="1" key="1">
    <citation type="submission" date="2019-08" db="EMBL/GenBank/DDBJ databases">
        <authorList>
            <person name="Kucharzyk K."/>
            <person name="Murdoch R.W."/>
            <person name="Higgins S."/>
            <person name="Loffler F."/>
        </authorList>
    </citation>
    <scope>NUCLEOTIDE SEQUENCE</scope>
</reference>
<sequence length="73" mass="7854">MRVALPGGTAGKHITGVRVFVPVMEIAADRADQRAAVFQAYRPAVGGGHFVITGDPRAQKLNAFLYGFMRVPQ</sequence>